<sequence>MEQAVEDGVDVLSISLGGEPMPYYYDGIAIGAFGAIKKGVIVSTSAGNEGPSSYTVTNVAPWMMTVAASSTDRSLVAQLRLGDGKIFSGASLFSGKPTKQLPLVVLNFLFKY</sequence>
<name>A0A830DPS8_9LAMI</name>
<dbReference type="Pfam" id="PF00082">
    <property type="entry name" value="Peptidase_S8"/>
    <property type="match status" value="1"/>
</dbReference>
<gene>
    <name evidence="5" type="ORF">PHJA_002912300</name>
</gene>
<dbReference type="AlphaFoldDB" id="A0A830DPS8"/>
<keyword evidence="5" id="KW-0378">Hydrolase</keyword>
<dbReference type="PROSITE" id="PS51892">
    <property type="entry name" value="SUBTILASE"/>
    <property type="match status" value="1"/>
</dbReference>
<organism evidence="5 6">
    <name type="scientific">Phtheirospermum japonicum</name>
    <dbReference type="NCBI Taxonomy" id="374723"/>
    <lineage>
        <taxon>Eukaryota</taxon>
        <taxon>Viridiplantae</taxon>
        <taxon>Streptophyta</taxon>
        <taxon>Embryophyta</taxon>
        <taxon>Tracheophyta</taxon>
        <taxon>Spermatophyta</taxon>
        <taxon>Magnoliopsida</taxon>
        <taxon>eudicotyledons</taxon>
        <taxon>Gunneridae</taxon>
        <taxon>Pentapetalae</taxon>
        <taxon>asterids</taxon>
        <taxon>lamiids</taxon>
        <taxon>Lamiales</taxon>
        <taxon>Orobanchaceae</taxon>
        <taxon>Orobanchaceae incertae sedis</taxon>
        <taxon>Phtheirospermum</taxon>
    </lineage>
</organism>
<feature type="domain" description="Peptidase S8/S53" evidence="4">
    <location>
        <begin position="1"/>
        <end position="73"/>
    </location>
</feature>
<evidence type="ECO:0000313" key="6">
    <source>
        <dbReference type="Proteomes" id="UP000653305"/>
    </source>
</evidence>
<dbReference type="OrthoDB" id="4803627at2759"/>
<evidence type="ECO:0000256" key="1">
    <source>
        <dbReference type="ARBA" id="ARBA00011073"/>
    </source>
</evidence>
<dbReference type="InterPro" id="IPR045051">
    <property type="entry name" value="SBT"/>
</dbReference>
<keyword evidence="2" id="KW-0732">Signal</keyword>
<comment type="caution">
    <text evidence="5">The sequence shown here is derived from an EMBL/GenBank/DDBJ whole genome shotgun (WGS) entry which is preliminary data.</text>
</comment>
<dbReference type="InterPro" id="IPR000209">
    <property type="entry name" value="Peptidase_S8/S53_dom"/>
</dbReference>
<proteinExistence type="inferred from homology"/>
<dbReference type="Gene3D" id="3.40.50.200">
    <property type="entry name" value="Peptidase S8/S53 domain"/>
    <property type="match status" value="1"/>
</dbReference>
<evidence type="ECO:0000256" key="3">
    <source>
        <dbReference type="PROSITE-ProRule" id="PRU01240"/>
    </source>
</evidence>
<protein>
    <submittedName>
        <fullName evidence="5">Subtilisin-like protease</fullName>
    </submittedName>
</protein>
<dbReference type="InterPro" id="IPR036852">
    <property type="entry name" value="Peptidase_S8/S53_dom_sf"/>
</dbReference>
<evidence type="ECO:0000313" key="5">
    <source>
        <dbReference type="EMBL" id="GFQ07682.1"/>
    </source>
</evidence>
<dbReference type="GO" id="GO:0004252">
    <property type="term" value="F:serine-type endopeptidase activity"/>
    <property type="evidence" value="ECO:0007669"/>
    <property type="project" value="InterPro"/>
</dbReference>
<keyword evidence="5" id="KW-0645">Protease</keyword>
<comment type="similarity">
    <text evidence="1 3">Belongs to the peptidase S8 family.</text>
</comment>
<comment type="caution">
    <text evidence="3">Lacks conserved residue(s) required for the propagation of feature annotation.</text>
</comment>
<dbReference type="PANTHER" id="PTHR10795">
    <property type="entry name" value="PROPROTEIN CONVERTASE SUBTILISIN/KEXIN"/>
    <property type="match status" value="1"/>
</dbReference>
<reference evidence="5" key="1">
    <citation type="submission" date="2020-07" db="EMBL/GenBank/DDBJ databases">
        <title>Ethylene signaling mediates host invasion by parasitic plants.</title>
        <authorList>
            <person name="Yoshida S."/>
        </authorList>
    </citation>
    <scope>NUCLEOTIDE SEQUENCE</scope>
    <source>
        <strain evidence="5">Okayama</strain>
    </source>
</reference>
<accession>A0A830DPS8</accession>
<evidence type="ECO:0000259" key="4">
    <source>
        <dbReference type="Pfam" id="PF00082"/>
    </source>
</evidence>
<dbReference type="Proteomes" id="UP000653305">
    <property type="component" value="Unassembled WGS sequence"/>
</dbReference>
<dbReference type="SUPFAM" id="SSF52743">
    <property type="entry name" value="Subtilisin-like"/>
    <property type="match status" value="1"/>
</dbReference>
<dbReference type="GO" id="GO:0006508">
    <property type="term" value="P:proteolysis"/>
    <property type="evidence" value="ECO:0007669"/>
    <property type="project" value="UniProtKB-KW"/>
</dbReference>
<keyword evidence="6" id="KW-1185">Reference proteome</keyword>
<evidence type="ECO:0000256" key="2">
    <source>
        <dbReference type="ARBA" id="ARBA00022729"/>
    </source>
</evidence>
<dbReference type="EMBL" id="BMAC01001667">
    <property type="protein sequence ID" value="GFQ07682.1"/>
    <property type="molecule type" value="Genomic_DNA"/>
</dbReference>